<dbReference type="InterPro" id="IPR001387">
    <property type="entry name" value="Cro/C1-type_HTH"/>
</dbReference>
<dbReference type="OrthoDB" id="2629500at2"/>
<dbReference type="InterPro" id="IPR010982">
    <property type="entry name" value="Lambda_DNA-bd_dom_sf"/>
</dbReference>
<sequence>MDLLTVKQIKLALLLRDWTLADLAQMIGITPSYLSMVLNGKRKGQWVWEAASRELSGCLSQFRI</sequence>
<protein>
    <recommendedName>
        <fullName evidence="1">HTH cro/C1-type domain-containing protein</fullName>
    </recommendedName>
</protein>
<proteinExistence type="predicted"/>
<dbReference type="EMBL" id="AP012342">
    <property type="protein sequence ID" value="BAM06520.1"/>
    <property type="molecule type" value="Genomic_DNA"/>
</dbReference>
<dbReference type="GO" id="GO:0003677">
    <property type="term" value="F:DNA binding"/>
    <property type="evidence" value="ECO:0007669"/>
    <property type="project" value="InterPro"/>
</dbReference>
<evidence type="ECO:0000313" key="2">
    <source>
        <dbReference type="EMBL" id="BAM06520.1"/>
    </source>
</evidence>
<evidence type="ECO:0000259" key="1">
    <source>
        <dbReference type="PROSITE" id="PS50943"/>
    </source>
</evidence>
<dbReference type="PATRIC" id="fig|1162668.3.peg.946"/>
<dbReference type="Pfam" id="PF01381">
    <property type="entry name" value="HTH_3"/>
    <property type="match status" value="1"/>
</dbReference>
<dbReference type="AlphaFoldDB" id="I0IMM1"/>
<organism evidence="2 3">
    <name type="scientific">Leptospirillum ferrooxidans (strain C2-3)</name>
    <dbReference type="NCBI Taxonomy" id="1162668"/>
    <lineage>
        <taxon>Bacteria</taxon>
        <taxon>Pseudomonadati</taxon>
        <taxon>Nitrospirota</taxon>
        <taxon>Nitrospiria</taxon>
        <taxon>Nitrospirales</taxon>
        <taxon>Nitrospiraceae</taxon>
        <taxon>Leptospirillum</taxon>
    </lineage>
</organism>
<feature type="domain" description="HTH cro/C1-type" evidence="1">
    <location>
        <begin position="9"/>
        <end position="43"/>
    </location>
</feature>
<reference evidence="2 3" key="1">
    <citation type="journal article" date="2012" name="J. Bacteriol.">
        <title>Complete Genome Sequence of Leptospirillum ferrooxidans Strain C2-3, Isolated from a Fresh Volcanic Ash Deposit on the Island of Miyake, Japan.</title>
        <authorList>
            <person name="Fujimura R."/>
            <person name="Sato Y."/>
            <person name="Nishizawa T."/>
            <person name="Oshima K."/>
            <person name="Kim S.-W."/>
            <person name="Hattori M."/>
            <person name="Kamijo T."/>
            <person name="Ohta H."/>
        </authorList>
    </citation>
    <scope>NUCLEOTIDE SEQUENCE [LARGE SCALE GENOMIC DNA]</scope>
    <source>
        <strain evidence="2 3">C2-3</strain>
    </source>
</reference>
<dbReference type="SUPFAM" id="SSF47413">
    <property type="entry name" value="lambda repressor-like DNA-binding domains"/>
    <property type="match status" value="1"/>
</dbReference>
<dbReference type="Proteomes" id="UP000007382">
    <property type="component" value="Chromosome"/>
</dbReference>
<keyword evidence="3" id="KW-1185">Reference proteome</keyword>
<dbReference type="CDD" id="cd00093">
    <property type="entry name" value="HTH_XRE"/>
    <property type="match status" value="1"/>
</dbReference>
<accession>I0IMM1</accession>
<dbReference type="RefSeq" id="WP_014449012.1">
    <property type="nucleotide sequence ID" value="NC_017094.1"/>
</dbReference>
<dbReference type="PROSITE" id="PS50943">
    <property type="entry name" value="HTH_CROC1"/>
    <property type="match status" value="1"/>
</dbReference>
<evidence type="ECO:0000313" key="3">
    <source>
        <dbReference type="Proteomes" id="UP000007382"/>
    </source>
</evidence>
<dbReference type="HOGENOM" id="CLU_2862315_0_0_0"/>
<dbReference type="SMART" id="SM00530">
    <property type="entry name" value="HTH_XRE"/>
    <property type="match status" value="1"/>
</dbReference>
<gene>
    <name evidence="2" type="ordered locus">LFE_0806</name>
</gene>
<reference evidence="3" key="2">
    <citation type="submission" date="2012-03" db="EMBL/GenBank/DDBJ databases">
        <title>The complete genome sequence of the pioneer microbe on fresh volcanic deposit, Leptospirillum ferrooxidans strain C2-3.</title>
        <authorList>
            <person name="Fujimura R."/>
            <person name="Sato Y."/>
            <person name="Nishizawa T."/>
            <person name="Nanba K."/>
            <person name="Oshima K."/>
            <person name="Hattori M."/>
            <person name="Kamijo T."/>
            <person name="Ohta H."/>
        </authorList>
    </citation>
    <scope>NUCLEOTIDE SEQUENCE [LARGE SCALE GENOMIC DNA]</scope>
    <source>
        <strain evidence="3">C2-3</strain>
    </source>
</reference>
<dbReference type="Gene3D" id="1.10.260.40">
    <property type="entry name" value="lambda repressor-like DNA-binding domains"/>
    <property type="match status" value="1"/>
</dbReference>
<name>I0IMM1_LEPFC</name>
<dbReference type="KEGG" id="lfc:LFE_0806"/>